<feature type="region of interest" description="Disordered" evidence="14">
    <location>
        <begin position="99"/>
        <end position="166"/>
    </location>
</feature>
<protein>
    <recommendedName>
        <fullName evidence="3">histidine kinase</fullName>
        <ecNumber evidence="3">2.7.13.3</ecNumber>
    </recommendedName>
</protein>
<keyword evidence="6" id="KW-0808">Transferase</keyword>
<evidence type="ECO:0000256" key="10">
    <source>
        <dbReference type="ARBA" id="ARBA00022840"/>
    </source>
</evidence>
<feature type="compositionally biased region" description="Pro residues" evidence="14">
    <location>
        <begin position="106"/>
        <end position="118"/>
    </location>
</feature>
<dbReference type="Pfam" id="PF00672">
    <property type="entry name" value="HAMP"/>
    <property type="match status" value="1"/>
</dbReference>
<keyword evidence="7 15" id="KW-0812">Transmembrane</keyword>
<dbReference type="InterPro" id="IPR003660">
    <property type="entry name" value="HAMP_dom"/>
</dbReference>
<evidence type="ECO:0000256" key="7">
    <source>
        <dbReference type="ARBA" id="ARBA00022692"/>
    </source>
</evidence>
<dbReference type="Pfam" id="PF02518">
    <property type="entry name" value="HATPase_c"/>
    <property type="match status" value="1"/>
</dbReference>
<comment type="catalytic activity">
    <reaction evidence="1">
        <text>ATP + protein L-histidine = ADP + protein N-phospho-L-histidine.</text>
        <dbReference type="EC" id="2.7.13.3"/>
    </reaction>
</comment>
<evidence type="ECO:0000259" key="16">
    <source>
        <dbReference type="PROSITE" id="PS50109"/>
    </source>
</evidence>
<dbReference type="GO" id="GO:0000155">
    <property type="term" value="F:phosphorelay sensor kinase activity"/>
    <property type="evidence" value="ECO:0007669"/>
    <property type="project" value="InterPro"/>
</dbReference>
<evidence type="ECO:0000313" key="18">
    <source>
        <dbReference type="EMBL" id="QKH34791.1"/>
    </source>
</evidence>
<feature type="transmembrane region" description="Helical" evidence="15">
    <location>
        <begin position="235"/>
        <end position="254"/>
    </location>
</feature>
<keyword evidence="11 15" id="KW-1133">Transmembrane helix</keyword>
<dbReference type="Proteomes" id="UP000500970">
    <property type="component" value="Chromosome"/>
</dbReference>
<comment type="subcellular location">
    <subcellularLocation>
        <location evidence="2">Cell inner membrane</location>
        <topology evidence="2">Multi-pass membrane protein</topology>
    </subcellularLocation>
</comment>
<evidence type="ECO:0000256" key="1">
    <source>
        <dbReference type="ARBA" id="ARBA00000085"/>
    </source>
</evidence>
<proteinExistence type="predicted"/>
<evidence type="ECO:0000256" key="5">
    <source>
        <dbReference type="ARBA" id="ARBA00022553"/>
    </source>
</evidence>
<accession>A0A7D4E2X1</accession>
<dbReference type="PROSITE" id="PS50885">
    <property type="entry name" value="HAMP"/>
    <property type="match status" value="1"/>
</dbReference>
<keyword evidence="4" id="KW-1003">Cell membrane</keyword>
<dbReference type="KEGG" id="apes:FOC84_07450"/>
<evidence type="ECO:0000256" key="2">
    <source>
        <dbReference type="ARBA" id="ARBA00004429"/>
    </source>
</evidence>
<evidence type="ECO:0000256" key="4">
    <source>
        <dbReference type="ARBA" id="ARBA00022519"/>
    </source>
</evidence>
<dbReference type="RefSeq" id="WP_173143862.1">
    <property type="nucleotide sequence ID" value="NZ_CP053985.1"/>
</dbReference>
<dbReference type="Gene3D" id="1.10.287.130">
    <property type="match status" value="1"/>
</dbReference>
<evidence type="ECO:0000256" key="6">
    <source>
        <dbReference type="ARBA" id="ARBA00022679"/>
    </source>
</evidence>
<evidence type="ECO:0000259" key="17">
    <source>
        <dbReference type="PROSITE" id="PS50885"/>
    </source>
</evidence>
<keyword evidence="12" id="KW-0902">Two-component regulatory system</keyword>
<keyword evidence="8" id="KW-0547">Nucleotide-binding</keyword>
<dbReference type="PANTHER" id="PTHR44936:SF5">
    <property type="entry name" value="SENSOR HISTIDINE KINASE ENVZ"/>
    <property type="match status" value="1"/>
</dbReference>
<dbReference type="GO" id="GO:0005524">
    <property type="term" value="F:ATP binding"/>
    <property type="evidence" value="ECO:0007669"/>
    <property type="project" value="UniProtKB-KW"/>
</dbReference>
<keyword evidence="9" id="KW-0418">Kinase</keyword>
<dbReference type="SUPFAM" id="SSF47384">
    <property type="entry name" value="Homodimeric domain of signal transducing histidine kinase"/>
    <property type="match status" value="1"/>
</dbReference>
<evidence type="ECO:0000256" key="9">
    <source>
        <dbReference type="ARBA" id="ARBA00022777"/>
    </source>
</evidence>
<dbReference type="SMART" id="SM00304">
    <property type="entry name" value="HAMP"/>
    <property type="match status" value="1"/>
</dbReference>
<evidence type="ECO:0000256" key="11">
    <source>
        <dbReference type="ARBA" id="ARBA00022989"/>
    </source>
</evidence>
<name>A0A7D4E2X1_9BURK</name>
<dbReference type="InterPro" id="IPR036097">
    <property type="entry name" value="HisK_dim/P_sf"/>
</dbReference>
<sequence>MRFSPGFLVPRSLRARLILLILGSVLLTQAATLVTVSYFRHKFMEDVAIGYIVTTIRTLRAAVSQVPAEERADFVRTASQNQWRLWSRVLPAEAKLQRFNGRRPPPKAAPKPPPPPPADAQIHGPPAPPPPEVRDEEHGDERASAREGERARDREEHNRRYQPEPDDIRRDLRVLVQQLNERLNDGTRVALSRGPTPEIFISLAPNPASEDAPRLREWLVIPLDRLDPPVATPFIAAWLGGLGLLLLLAVGFSWHITRPITRLADAADRLAAGQPQRVEPSGPHETRVLGVRFNAMLDALSESDSVRRTLLSGLPHDLKGPLSRMWLRIELADDSKLKEGLRADLQDMQHMVDQFIGFVRGTDPAAYRYASMLLSDWLTERVGAWQGAGTDISLRAGDEVATLVVQADAVALGRLLDNLIGNALNHGAPPVEVSLRHEGRHAVLDVADHGSGIVPERRQEALRPFSRLDDARTRTGSVGLGLALAEAIARAHGGSLELLEAESGGLCVRVRLPLSDTP</sequence>
<dbReference type="Gene3D" id="3.30.565.10">
    <property type="entry name" value="Histidine kinase-like ATPase, C-terminal domain"/>
    <property type="match status" value="1"/>
</dbReference>
<keyword evidence="4" id="KW-0997">Cell inner membrane</keyword>
<dbReference type="SUPFAM" id="SSF55874">
    <property type="entry name" value="ATPase domain of HSP90 chaperone/DNA topoisomerase II/histidine kinase"/>
    <property type="match status" value="1"/>
</dbReference>
<keyword evidence="10" id="KW-0067">ATP-binding</keyword>
<dbReference type="EC" id="2.7.13.3" evidence="3"/>
<dbReference type="SMART" id="SM00387">
    <property type="entry name" value="HATPase_c"/>
    <property type="match status" value="1"/>
</dbReference>
<keyword evidence="19" id="KW-1185">Reference proteome</keyword>
<keyword evidence="5" id="KW-0597">Phosphoprotein</keyword>
<dbReference type="PRINTS" id="PR00344">
    <property type="entry name" value="BCTRLSENSOR"/>
</dbReference>
<feature type="domain" description="Histidine kinase" evidence="16">
    <location>
        <begin position="313"/>
        <end position="516"/>
    </location>
</feature>
<dbReference type="InterPro" id="IPR005467">
    <property type="entry name" value="His_kinase_dom"/>
</dbReference>
<evidence type="ECO:0000256" key="15">
    <source>
        <dbReference type="SAM" id="Phobius"/>
    </source>
</evidence>
<dbReference type="PROSITE" id="PS50109">
    <property type="entry name" value="HIS_KIN"/>
    <property type="match status" value="1"/>
</dbReference>
<evidence type="ECO:0000256" key="13">
    <source>
        <dbReference type="ARBA" id="ARBA00023136"/>
    </source>
</evidence>
<evidence type="ECO:0000256" key="3">
    <source>
        <dbReference type="ARBA" id="ARBA00012438"/>
    </source>
</evidence>
<evidence type="ECO:0000256" key="12">
    <source>
        <dbReference type="ARBA" id="ARBA00023012"/>
    </source>
</evidence>
<evidence type="ECO:0000256" key="8">
    <source>
        <dbReference type="ARBA" id="ARBA00022741"/>
    </source>
</evidence>
<reference evidence="18 19" key="1">
    <citation type="submission" date="2020-05" db="EMBL/GenBank/DDBJ databases">
        <title>FDA dAtabase for Regulatory Grade micrObial Sequences (FDA-ARGOS): Supporting development and validation of Infectious Disease Dx tests.</title>
        <authorList>
            <person name="Sproer C."/>
            <person name="Gronow S."/>
            <person name="Severitt S."/>
            <person name="Schroder I."/>
            <person name="Tallon L."/>
            <person name="Sadzewicz L."/>
            <person name="Zhao X."/>
            <person name="Vavikolanu K."/>
            <person name="Mehta A."/>
            <person name="Aluvathingal J."/>
            <person name="Nadendla S."/>
            <person name="Myers T."/>
            <person name="Yan Y."/>
            <person name="Sichtig H."/>
        </authorList>
    </citation>
    <scope>NUCLEOTIDE SEQUENCE [LARGE SCALE GENOMIC DNA]</scope>
    <source>
        <strain evidence="18 19">FDAARGOS_790</strain>
    </source>
</reference>
<dbReference type="SUPFAM" id="SSF158472">
    <property type="entry name" value="HAMP domain-like"/>
    <property type="match status" value="1"/>
</dbReference>
<dbReference type="InterPro" id="IPR003594">
    <property type="entry name" value="HATPase_dom"/>
</dbReference>
<dbReference type="GO" id="GO:0005886">
    <property type="term" value="C:plasma membrane"/>
    <property type="evidence" value="ECO:0007669"/>
    <property type="project" value="UniProtKB-SubCell"/>
</dbReference>
<gene>
    <name evidence="18" type="ORF">FOC84_07450</name>
</gene>
<dbReference type="EMBL" id="CP053985">
    <property type="protein sequence ID" value="QKH34791.1"/>
    <property type="molecule type" value="Genomic_DNA"/>
</dbReference>
<feature type="compositionally biased region" description="Basic and acidic residues" evidence="14">
    <location>
        <begin position="132"/>
        <end position="166"/>
    </location>
</feature>
<evidence type="ECO:0000256" key="14">
    <source>
        <dbReference type="SAM" id="MobiDB-lite"/>
    </source>
</evidence>
<evidence type="ECO:0000313" key="19">
    <source>
        <dbReference type="Proteomes" id="UP000500970"/>
    </source>
</evidence>
<dbReference type="PANTHER" id="PTHR44936">
    <property type="entry name" value="SENSOR PROTEIN CREC"/>
    <property type="match status" value="1"/>
</dbReference>
<keyword evidence="13 15" id="KW-0472">Membrane</keyword>
<organism evidence="18 19">
    <name type="scientific">Achromobacter pestifer</name>
    <dbReference type="NCBI Taxonomy" id="1353889"/>
    <lineage>
        <taxon>Bacteria</taxon>
        <taxon>Pseudomonadati</taxon>
        <taxon>Pseudomonadota</taxon>
        <taxon>Betaproteobacteria</taxon>
        <taxon>Burkholderiales</taxon>
        <taxon>Alcaligenaceae</taxon>
        <taxon>Achromobacter</taxon>
    </lineage>
</organism>
<dbReference type="InterPro" id="IPR004358">
    <property type="entry name" value="Sig_transdc_His_kin-like_C"/>
</dbReference>
<feature type="domain" description="HAMP" evidence="17">
    <location>
        <begin position="254"/>
        <end position="305"/>
    </location>
</feature>
<dbReference type="InterPro" id="IPR050980">
    <property type="entry name" value="2C_sensor_his_kinase"/>
</dbReference>
<dbReference type="AlphaFoldDB" id="A0A7D4E2X1"/>
<dbReference type="InterPro" id="IPR036890">
    <property type="entry name" value="HATPase_C_sf"/>
</dbReference>